<comment type="caution">
    <text evidence="2">The sequence shown here is derived from an EMBL/GenBank/DDBJ whole genome shotgun (WGS) entry which is preliminary data.</text>
</comment>
<dbReference type="RefSeq" id="WP_203754294.1">
    <property type="nucleotide sequence ID" value="NZ_BONF01000043.1"/>
</dbReference>
<proteinExistence type="predicted"/>
<dbReference type="InterPro" id="IPR000719">
    <property type="entry name" value="Prot_kinase_dom"/>
</dbReference>
<dbReference type="Gene3D" id="3.30.200.20">
    <property type="entry name" value="Phosphorylase Kinase, domain 1"/>
    <property type="match status" value="1"/>
</dbReference>
<dbReference type="InterPro" id="IPR011009">
    <property type="entry name" value="Kinase-like_dom_sf"/>
</dbReference>
<name>A0A8J3JM72_9ACTN</name>
<dbReference type="InterPro" id="IPR051681">
    <property type="entry name" value="Ser/Thr_Kinases-Pseudokinases"/>
</dbReference>
<dbReference type="CDD" id="cd14014">
    <property type="entry name" value="STKc_PknB_like"/>
    <property type="match status" value="1"/>
</dbReference>
<gene>
    <name evidence="2" type="ORF">Cba03nite_64130</name>
</gene>
<dbReference type="Proteomes" id="UP000601223">
    <property type="component" value="Unassembled WGS sequence"/>
</dbReference>
<protein>
    <recommendedName>
        <fullName evidence="1">Protein kinase domain-containing protein</fullName>
    </recommendedName>
</protein>
<reference evidence="2 3" key="1">
    <citation type="submission" date="2021-01" db="EMBL/GenBank/DDBJ databases">
        <title>Whole genome shotgun sequence of Catellatospora bangladeshensis NBRC 107357.</title>
        <authorList>
            <person name="Komaki H."/>
            <person name="Tamura T."/>
        </authorList>
    </citation>
    <scope>NUCLEOTIDE SEQUENCE [LARGE SCALE GENOMIC DNA]</scope>
    <source>
        <strain evidence="2 3">NBRC 107357</strain>
    </source>
</reference>
<evidence type="ECO:0000313" key="3">
    <source>
        <dbReference type="Proteomes" id="UP000601223"/>
    </source>
</evidence>
<dbReference type="GO" id="GO:0004674">
    <property type="term" value="F:protein serine/threonine kinase activity"/>
    <property type="evidence" value="ECO:0007669"/>
    <property type="project" value="TreeGrafter"/>
</dbReference>
<dbReference type="PANTHER" id="PTHR44329">
    <property type="entry name" value="SERINE/THREONINE-PROTEIN KINASE TNNI3K-RELATED"/>
    <property type="match status" value="1"/>
</dbReference>
<dbReference type="PROSITE" id="PS00109">
    <property type="entry name" value="PROTEIN_KINASE_TYR"/>
    <property type="match status" value="1"/>
</dbReference>
<keyword evidence="3" id="KW-1185">Reference proteome</keyword>
<accession>A0A8J3JM72</accession>
<dbReference type="SUPFAM" id="SSF56112">
    <property type="entry name" value="Protein kinase-like (PK-like)"/>
    <property type="match status" value="1"/>
</dbReference>
<dbReference type="InterPro" id="IPR008266">
    <property type="entry name" value="Tyr_kinase_AS"/>
</dbReference>
<feature type="domain" description="Protein kinase" evidence="1">
    <location>
        <begin position="13"/>
        <end position="254"/>
    </location>
</feature>
<organism evidence="2 3">
    <name type="scientific">Catellatospora bangladeshensis</name>
    <dbReference type="NCBI Taxonomy" id="310355"/>
    <lineage>
        <taxon>Bacteria</taxon>
        <taxon>Bacillati</taxon>
        <taxon>Actinomycetota</taxon>
        <taxon>Actinomycetes</taxon>
        <taxon>Micromonosporales</taxon>
        <taxon>Micromonosporaceae</taxon>
        <taxon>Catellatospora</taxon>
    </lineage>
</organism>
<dbReference type="AlphaFoldDB" id="A0A8J3JM72"/>
<dbReference type="PROSITE" id="PS50011">
    <property type="entry name" value="PROTEIN_KINASE_DOM"/>
    <property type="match status" value="1"/>
</dbReference>
<dbReference type="GO" id="GO:0005524">
    <property type="term" value="F:ATP binding"/>
    <property type="evidence" value="ECO:0007669"/>
    <property type="project" value="InterPro"/>
</dbReference>
<evidence type="ECO:0000259" key="1">
    <source>
        <dbReference type="PROSITE" id="PS50011"/>
    </source>
</evidence>
<evidence type="ECO:0000313" key="2">
    <source>
        <dbReference type="EMBL" id="GIF85064.1"/>
    </source>
</evidence>
<dbReference type="Gene3D" id="1.10.510.10">
    <property type="entry name" value="Transferase(Phosphotransferase) domain 1"/>
    <property type="match status" value="1"/>
</dbReference>
<sequence>MDVPIGTALAGRYVLTRPLARGGVSTVYQAVDAAKGARLAVKVVDSHYSRLIRHEAAMTDRLRHPHVPKVIDVGVETGPDGRDFGFLALELLSGEALMDVLADGPLPWTGAVRVAATAADVLAVAHRRGVVHRDLTPGNVMLTTKGPKVVDFGLAELIGAGTPTFASPADDVYALGALLYTSLTGKSPYAGPRRSPQETAALRHLAPTPVLAVPGLPQAVSDLCRACMDKKSSARPSAREAALRLWTIAGNAMH</sequence>
<dbReference type="EMBL" id="BONF01000043">
    <property type="protein sequence ID" value="GIF85064.1"/>
    <property type="molecule type" value="Genomic_DNA"/>
</dbReference>
<dbReference type="Pfam" id="PF00069">
    <property type="entry name" value="Pkinase"/>
    <property type="match status" value="1"/>
</dbReference>